<dbReference type="AlphaFoldDB" id="A0A1G9BGJ5"/>
<keyword evidence="1" id="KW-0812">Transmembrane</keyword>
<dbReference type="OrthoDB" id="5186521at2"/>
<feature type="transmembrane region" description="Helical" evidence="1">
    <location>
        <begin position="76"/>
        <end position="97"/>
    </location>
</feature>
<dbReference type="EMBL" id="FNFM01000007">
    <property type="protein sequence ID" value="SDK38567.1"/>
    <property type="molecule type" value="Genomic_DNA"/>
</dbReference>
<protein>
    <recommendedName>
        <fullName evidence="4">Alkaline shock response membrane anchor protein AmaP</fullName>
    </recommendedName>
</protein>
<gene>
    <name evidence="2" type="ORF">SAMN04487820_107140</name>
</gene>
<accession>A0A1G9BGJ5</accession>
<feature type="transmembrane region" description="Helical" evidence="1">
    <location>
        <begin position="29"/>
        <end position="55"/>
    </location>
</feature>
<dbReference type="RefSeq" id="WP_092628572.1">
    <property type="nucleotide sequence ID" value="NZ_FNFM01000007.1"/>
</dbReference>
<evidence type="ECO:0000313" key="3">
    <source>
        <dbReference type="Proteomes" id="UP000199213"/>
    </source>
</evidence>
<evidence type="ECO:0008006" key="4">
    <source>
        <dbReference type="Google" id="ProtNLM"/>
    </source>
</evidence>
<keyword evidence="1" id="KW-0472">Membrane</keyword>
<keyword evidence="1" id="KW-1133">Transmembrane helix</keyword>
<sequence>MAVEQSSTPRHPERTANRLGRSLTFERTIVHVVGTLAVLAGALTLLVGSGALGVYRAGRPVLDPLLEQWIRDNPRLSLTVVAALGVLLILLGLWWLIHALRPENHPDIHIAGGAAGTTSLAGTAFTDALRTDARGISGVTRVRVRTTGTPENPGLRMVLSLQHGTDVRQVWEELDEKVLSRAREALRVETLPTVVRLDLESSPAQRVR</sequence>
<organism evidence="2 3">
    <name type="scientific">Actinopolyspora mzabensis</name>
    <dbReference type="NCBI Taxonomy" id="995066"/>
    <lineage>
        <taxon>Bacteria</taxon>
        <taxon>Bacillati</taxon>
        <taxon>Actinomycetota</taxon>
        <taxon>Actinomycetes</taxon>
        <taxon>Actinopolysporales</taxon>
        <taxon>Actinopolysporaceae</taxon>
        <taxon>Actinopolyspora</taxon>
    </lineage>
</organism>
<name>A0A1G9BGJ5_ACTMZ</name>
<proteinExistence type="predicted"/>
<evidence type="ECO:0000256" key="1">
    <source>
        <dbReference type="SAM" id="Phobius"/>
    </source>
</evidence>
<evidence type="ECO:0000313" key="2">
    <source>
        <dbReference type="EMBL" id="SDK38567.1"/>
    </source>
</evidence>
<reference evidence="3" key="1">
    <citation type="submission" date="2016-10" db="EMBL/GenBank/DDBJ databases">
        <authorList>
            <person name="Varghese N."/>
            <person name="Submissions S."/>
        </authorList>
    </citation>
    <scope>NUCLEOTIDE SEQUENCE [LARGE SCALE GENOMIC DNA]</scope>
    <source>
        <strain evidence="3">DSM 45460</strain>
    </source>
</reference>
<dbReference type="Proteomes" id="UP000199213">
    <property type="component" value="Unassembled WGS sequence"/>
</dbReference>
<keyword evidence="3" id="KW-1185">Reference proteome</keyword>